<dbReference type="InterPro" id="IPR002508">
    <property type="entry name" value="MurNAc-LAA_cat"/>
</dbReference>
<dbReference type="RefSeq" id="WP_111112609.1">
    <property type="nucleotide sequence ID" value="NZ_LXXM01000182.1"/>
</dbReference>
<organism evidence="2 3">
    <name type="scientific">Stenotrophomonas maltophilia</name>
    <name type="common">Pseudomonas maltophilia</name>
    <name type="synonym">Xanthomonas maltophilia</name>
    <dbReference type="NCBI Taxonomy" id="40324"/>
    <lineage>
        <taxon>Bacteria</taxon>
        <taxon>Pseudomonadati</taxon>
        <taxon>Pseudomonadota</taxon>
        <taxon>Gammaproteobacteria</taxon>
        <taxon>Lysobacterales</taxon>
        <taxon>Lysobacteraceae</taxon>
        <taxon>Stenotrophomonas</taxon>
        <taxon>Stenotrophomonas maltophilia group</taxon>
    </lineage>
</organism>
<dbReference type="SUPFAM" id="SSF53187">
    <property type="entry name" value="Zn-dependent exopeptidases"/>
    <property type="match status" value="1"/>
</dbReference>
<dbReference type="EMBL" id="LXXM01000182">
    <property type="protein sequence ID" value="PZS90805.1"/>
    <property type="molecule type" value="Genomic_DNA"/>
</dbReference>
<dbReference type="GO" id="GO:0008745">
    <property type="term" value="F:N-acetylmuramoyl-L-alanine amidase activity"/>
    <property type="evidence" value="ECO:0007669"/>
    <property type="project" value="InterPro"/>
</dbReference>
<evidence type="ECO:0000313" key="2">
    <source>
        <dbReference type="EMBL" id="PZS90805.1"/>
    </source>
</evidence>
<proteinExistence type="predicted"/>
<keyword evidence="2" id="KW-0378">Hydrolase</keyword>
<comment type="caution">
    <text evidence="2">The sequence shown here is derived from an EMBL/GenBank/DDBJ whole genome shotgun (WGS) entry which is preliminary data.</text>
</comment>
<dbReference type="Gene3D" id="3.40.630.40">
    <property type="entry name" value="Zn-dependent exopeptidases"/>
    <property type="match status" value="1"/>
</dbReference>
<gene>
    <name evidence="2" type="ORF">A7X83_00860</name>
</gene>
<accession>A0A2W6J482</accession>
<feature type="domain" description="MurNAc-LAA" evidence="1">
    <location>
        <begin position="258"/>
        <end position="375"/>
    </location>
</feature>
<sequence>MLGVAVVAILALAGMTGIESSSFRQGSVESDPVTDAIVTGASQDALDVYRRHGHLKGPQHAIAVFDVTTGMIRIDLRGGGLPEHGGAELEDLQQFVSNGALEALRPIVPAAGTIFFYNGKSFAEQYPEDAFADRHVRRPRQGGGGLVVVSAGHGWYYHHRFRDWRAQRDPSNGIIEDEITPGYADELRRWMIERSQVAAVRIRSEAADFHTPSGYAWWRMAARYSLEASHPEQPDLWNSLPTSDHALRERDEDIRSRPRYANLLQAEALFHLHTNAGPPAASGARAYVAEGRPEDHRLASQVLCYMKELINSVDDYSDYAVASTPETGRHGENSQANMPSVIIEAGFHTNASDAAALLDPAFRTASMKGVEKGYRLFREGEGCVPLKVEPIQSIELSAGSSRRVDVVFEGHPRYPIDLVTTNVGCPPGWTCTDGKVHIAAPDEKPSQIIMKCENAGSAPLFWSTQVVDADGVKSPPVRHRVQCIRRPGGLSVAAAGLVGH</sequence>
<dbReference type="Pfam" id="PF01520">
    <property type="entry name" value="Amidase_3"/>
    <property type="match status" value="1"/>
</dbReference>
<dbReference type="SMART" id="SM00646">
    <property type="entry name" value="Ami_3"/>
    <property type="match status" value="1"/>
</dbReference>
<dbReference type="AlphaFoldDB" id="A0A2W6J482"/>
<dbReference type="GO" id="GO:0009253">
    <property type="term" value="P:peptidoglycan catabolic process"/>
    <property type="evidence" value="ECO:0007669"/>
    <property type="project" value="InterPro"/>
</dbReference>
<dbReference type="CDD" id="cd02696">
    <property type="entry name" value="MurNAc-LAA"/>
    <property type="match status" value="1"/>
</dbReference>
<reference evidence="2 3" key="1">
    <citation type="submission" date="2016-05" db="EMBL/GenBank/DDBJ databases">
        <authorList>
            <person name="Lavstsen T."/>
            <person name="Jespersen J.S."/>
        </authorList>
    </citation>
    <scope>NUCLEOTIDE SEQUENCE [LARGE SCALE GENOMIC DNA]</scope>
    <source>
        <strain evidence="2 3">SM-5815</strain>
    </source>
</reference>
<evidence type="ECO:0000259" key="1">
    <source>
        <dbReference type="SMART" id="SM00646"/>
    </source>
</evidence>
<dbReference type="Proteomes" id="UP000249614">
    <property type="component" value="Unassembled WGS sequence"/>
</dbReference>
<evidence type="ECO:0000313" key="3">
    <source>
        <dbReference type="Proteomes" id="UP000249614"/>
    </source>
</evidence>
<name>A0A2W6J482_STEMA</name>
<protein>
    <submittedName>
        <fullName evidence="2">Cell wall hydrolase</fullName>
    </submittedName>
</protein>